<feature type="compositionally biased region" description="Low complexity" evidence="1">
    <location>
        <begin position="320"/>
        <end position="334"/>
    </location>
</feature>
<dbReference type="EMBL" id="LSRX01001463">
    <property type="protein sequence ID" value="OLP79630.1"/>
    <property type="molecule type" value="Genomic_DNA"/>
</dbReference>
<dbReference type="PANTHER" id="PTHR33050:SF7">
    <property type="entry name" value="RIBONUCLEASE H"/>
    <property type="match status" value="1"/>
</dbReference>
<evidence type="ECO:0000313" key="2">
    <source>
        <dbReference type="EMBL" id="OLP79630.1"/>
    </source>
</evidence>
<keyword evidence="3" id="KW-1185">Reference proteome</keyword>
<dbReference type="PANTHER" id="PTHR33050">
    <property type="entry name" value="REVERSE TRANSCRIPTASE DOMAIN-CONTAINING PROTEIN"/>
    <property type="match status" value="1"/>
</dbReference>
<dbReference type="SUPFAM" id="SSF56672">
    <property type="entry name" value="DNA/RNA polymerases"/>
    <property type="match status" value="1"/>
</dbReference>
<evidence type="ECO:0000256" key="1">
    <source>
        <dbReference type="SAM" id="MobiDB-lite"/>
    </source>
</evidence>
<gene>
    <name evidence="2" type="ORF">AK812_SmicGene40071</name>
</gene>
<dbReference type="InterPro" id="IPR052055">
    <property type="entry name" value="Hepadnavirus_pol/RT"/>
</dbReference>
<dbReference type="AlphaFoldDB" id="A0A1Q9C9M9"/>
<feature type="compositionally biased region" description="Basic and acidic residues" evidence="1">
    <location>
        <begin position="303"/>
        <end position="319"/>
    </location>
</feature>
<evidence type="ECO:0000313" key="3">
    <source>
        <dbReference type="Proteomes" id="UP000186817"/>
    </source>
</evidence>
<accession>A0A1Q9C9M9</accession>
<dbReference type="InterPro" id="IPR043502">
    <property type="entry name" value="DNA/RNA_pol_sf"/>
</dbReference>
<protein>
    <submittedName>
        <fullName evidence="2">Uncharacterized protein</fullName>
    </submittedName>
</protein>
<dbReference type="OrthoDB" id="418092at2759"/>
<dbReference type="Proteomes" id="UP000186817">
    <property type="component" value="Unassembled WGS sequence"/>
</dbReference>
<proteinExistence type="predicted"/>
<name>A0A1Q9C9M9_SYMMI</name>
<feature type="region of interest" description="Disordered" evidence="1">
    <location>
        <begin position="297"/>
        <end position="341"/>
    </location>
</feature>
<sequence>MSSALDSKAAFVERCKFVGVSGALLSRLLEEGYDTFGKLAFAAGSSPQTTADESVDRWLLTIEDPLPSAFQMSCIRRILYEAQNLALGDIKFRALPEGEHVVRKLPAAERVARLDEQRTRLSGVILTPSTLPANSCIDLCCDMLETGSLKYIPMNRWISRAHELTLVKRDNAIHVDSEGGLKLAPKAQEPTCETTGAFSLRQAFTRRSLAFDLARVATFGVMETWVGSLFELTLRPAPKGFQSVSLGQLVSADKQLFVLAAHALEGRLGSSSSSARPLDAEIQRLSVSHEVTQFLMPLPGREAPSKHDEPPPKIPRLETTDPTGPGKGTPPKKTGGAGKLQIPQGCAARDAKGRFPLEARFYSFSIFFLGEFLLEESPDRMEDDVQPPAAQRAAKDSRDLALVIWALQEAQAHLLIGRSMQMLDVVLINAAYTALIKLEMQDSDYIASLAKKIGELERLRAARLGCEPRPWKGKTLDLTKAYKQLPLHPEHRDLAVVYFRGEGGKDRYYISNALLFGSSTAVFAFNRVARSLWYLINKILLLPCGYFYDDFPLFSLAEEAEEMDEMVTEFLHLLGWRHATTGSKGKAFSEVFTVLGMQLDLSCLGRGTIVLANKPGRIERIVELLDKCKARGFMSRHEAQVLLGLLNFAAGFYAGQELLSLIANRDKVQSSKALCPQDLVDHWKAGVGSQLICEIELFAIIAIRSFLMNRLAGRKCIFWTDNDSARAAMIKGYSSSLAMHVLVRRLASVEAGGSCIRWVERVPSFSNISDWPSRGEGGKALELVNAQTVESFPLDRQLIEAPLKDDAS</sequence>
<comment type="caution">
    <text evidence="2">The sequence shown here is derived from an EMBL/GenBank/DDBJ whole genome shotgun (WGS) entry which is preliminary data.</text>
</comment>
<reference evidence="2 3" key="1">
    <citation type="submission" date="2016-02" db="EMBL/GenBank/DDBJ databases">
        <title>Genome analysis of coral dinoflagellate symbionts highlights evolutionary adaptations to a symbiotic lifestyle.</title>
        <authorList>
            <person name="Aranda M."/>
            <person name="Li Y."/>
            <person name="Liew Y.J."/>
            <person name="Baumgarten S."/>
            <person name="Simakov O."/>
            <person name="Wilson M."/>
            <person name="Piel J."/>
            <person name="Ashoor H."/>
            <person name="Bougouffa S."/>
            <person name="Bajic V.B."/>
            <person name="Ryu T."/>
            <person name="Ravasi T."/>
            <person name="Bayer T."/>
            <person name="Micklem G."/>
            <person name="Kim H."/>
            <person name="Bhak J."/>
            <person name="Lajeunesse T.C."/>
            <person name="Voolstra C.R."/>
        </authorList>
    </citation>
    <scope>NUCLEOTIDE SEQUENCE [LARGE SCALE GENOMIC DNA]</scope>
    <source>
        <strain evidence="2 3">CCMP2467</strain>
    </source>
</reference>
<organism evidence="2 3">
    <name type="scientific">Symbiodinium microadriaticum</name>
    <name type="common">Dinoflagellate</name>
    <name type="synonym">Zooxanthella microadriatica</name>
    <dbReference type="NCBI Taxonomy" id="2951"/>
    <lineage>
        <taxon>Eukaryota</taxon>
        <taxon>Sar</taxon>
        <taxon>Alveolata</taxon>
        <taxon>Dinophyceae</taxon>
        <taxon>Suessiales</taxon>
        <taxon>Symbiodiniaceae</taxon>
        <taxon>Symbiodinium</taxon>
    </lineage>
</organism>